<name>C7Z3F7_FUSV7</name>
<dbReference type="EMBL" id="GG698909">
    <property type="protein sequence ID" value="EEU41302.1"/>
    <property type="molecule type" value="Genomic_DNA"/>
</dbReference>
<dbReference type="GO" id="GO:0071949">
    <property type="term" value="F:FAD binding"/>
    <property type="evidence" value="ECO:0007669"/>
    <property type="project" value="InterPro"/>
</dbReference>
<evidence type="ECO:0000259" key="5">
    <source>
        <dbReference type="PROSITE" id="PS51387"/>
    </source>
</evidence>
<dbReference type="PROSITE" id="PS51387">
    <property type="entry name" value="FAD_PCMH"/>
    <property type="match status" value="1"/>
</dbReference>
<dbReference type="InterPro" id="IPR006094">
    <property type="entry name" value="Oxid_FAD_bind_N"/>
</dbReference>
<accession>C7Z3F7</accession>
<dbReference type="PANTHER" id="PTHR42973">
    <property type="entry name" value="BINDING OXIDOREDUCTASE, PUTATIVE (AFU_ORTHOLOGUE AFUA_1G17690)-RELATED"/>
    <property type="match status" value="1"/>
</dbReference>
<feature type="domain" description="FAD-binding PCMH-type" evidence="5">
    <location>
        <begin position="1"/>
        <end position="126"/>
    </location>
</feature>
<dbReference type="Gene3D" id="3.30.465.10">
    <property type="match status" value="1"/>
</dbReference>
<dbReference type="Pfam" id="PF01565">
    <property type="entry name" value="FAD_binding_4"/>
    <property type="match status" value="1"/>
</dbReference>
<reference evidence="6 7" key="1">
    <citation type="journal article" date="2009" name="PLoS Genet.">
        <title>The genome of Nectria haematococca: contribution of supernumerary chromosomes to gene expansion.</title>
        <authorList>
            <person name="Coleman J.J."/>
            <person name="Rounsley S.D."/>
            <person name="Rodriguez-Carres M."/>
            <person name="Kuo A."/>
            <person name="Wasmann C.C."/>
            <person name="Grimwood J."/>
            <person name="Schmutz J."/>
            <person name="Taga M."/>
            <person name="White G.J."/>
            <person name="Zhou S."/>
            <person name="Schwartz D.C."/>
            <person name="Freitag M."/>
            <person name="Ma L.J."/>
            <person name="Danchin E.G."/>
            <person name="Henrissat B."/>
            <person name="Coutinho P.M."/>
            <person name="Nelson D.R."/>
            <person name="Straney D."/>
            <person name="Napoli C.A."/>
            <person name="Barker B.M."/>
            <person name="Gribskov M."/>
            <person name="Rep M."/>
            <person name="Kroken S."/>
            <person name="Molnar I."/>
            <person name="Rensing C."/>
            <person name="Kennell J.C."/>
            <person name="Zamora J."/>
            <person name="Farman M.L."/>
            <person name="Selker E.U."/>
            <person name="Salamov A."/>
            <person name="Shapiro H."/>
            <person name="Pangilinan J."/>
            <person name="Lindquist E."/>
            <person name="Lamers C."/>
            <person name="Grigoriev I.V."/>
            <person name="Geiser D.M."/>
            <person name="Covert S.F."/>
            <person name="Temporini E."/>
            <person name="Vanetten H.D."/>
        </authorList>
    </citation>
    <scope>NUCLEOTIDE SEQUENCE [LARGE SCALE GENOMIC DNA]</scope>
    <source>
        <strain evidence="7">ATCC MYA-4622 / CBS 123669 / FGSC 9596 / NRRL 45880 / 77-13-4</strain>
    </source>
</reference>
<dbReference type="PANTHER" id="PTHR42973:SF13">
    <property type="entry name" value="FAD-BINDING PCMH-TYPE DOMAIN-CONTAINING PROTEIN"/>
    <property type="match status" value="1"/>
</dbReference>
<dbReference type="OrthoDB" id="2151789at2759"/>
<keyword evidence="2" id="KW-0285">Flavoprotein</keyword>
<dbReference type="GeneID" id="9675350"/>
<comment type="similarity">
    <text evidence="1">Belongs to the oxygen-dependent FAD-linked oxidoreductase family.</text>
</comment>
<dbReference type="KEGG" id="nhe:NECHADRAFT_83233"/>
<evidence type="ECO:0000256" key="2">
    <source>
        <dbReference type="ARBA" id="ARBA00022630"/>
    </source>
</evidence>
<evidence type="ECO:0000313" key="7">
    <source>
        <dbReference type="Proteomes" id="UP000005206"/>
    </source>
</evidence>
<dbReference type="STRING" id="660122.C7Z3F7"/>
<evidence type="ECO:0000256" key="4">
    <source>
        <dbReference type="ARBA" id="ARBA00023002"/>
    </source>
</evidence>
<dbReference type="SUPFAM" id="SSF56176">
    <property type="entry name" value="FAD-binding/transporter-associated domain-like"/>
    <property type="match status" value="1"/>
</dbReference>
<evidence type="ECO:0000256" key="3">
    <source>
        <dbReference type="ARBA" id="ARBA00022827"/>
    </source>
</evidence>
<evidence type="ECO:0000313" key="6">
    <source>
        <dbReference type="EMBL" id="EEU41302.1"/>
    </source>
</evidence>
<dbReference type="HOGENOM" id="CLU_018354_1_1_1"/>
<dbReference type="eggNOG" id="KOG1231">
    <property type="taxonomic scope" value="Eukaryota"/>
</dbReference>
<keyword evidence="3" id="KW-0274">FAD</keyword>
<dbReference type="InParanoid" id="C7Z3F7"/>
<dbReference type="Proteomes" id="UP000005206">
    <property type="component" value="Chromosome 8"/>
</dbReference>
<dbReference type="GO" id="GO:0016491">
    <property type="term" value="F:oxidoreductase activity"/>
    <property type="evidence" value="ECO:0007669"/>
    <property type="project" value="UniProtKB-KW"/>
</dbReference>
<gene>
    <name evidence="6" type="ORF">NECHADRAFT_83233</name>
</gene>
<dbReference type="InterPro" id="IPR016166">
    <property type="entry name" value="FAD-bd_PCMH"/>
</dbReference>
<dbReference type="InterPro" id="IPR050416">
    <property type="entry name" value="FAD-linked_Oxidoreductase"/>
</dbReference>
<evidence type="ECO:0000256" key="1">
    <source>
        <dbReference type="ARBA" id="ARBA00005466"/>
    </source>
</evidence>
<keyword evidence="4" id="KW-0560">Oxidoreductase</keyword>
<dbReference type="InterPro" id="IPR016169">
    <property type="entry name" value="FAD-bd_PCMH_sub2"/>
</dbReference>
<protein>
    <recommendedName>
        <fullName evidence="5">FAD-binding PCMH-type domain-containing protein</fullName>
    </recommendedName>
</protein>
<dbReference type="Gene3D" id="3.40.462.20">
    <property type="match status" value="1"/>
</dbReference>
<dbReference type="AlphaFoldDB" id="C7Z3F7"/>
<sequence>MAAFNLIFPISITSRFRATKKTVNVAPGVKRGPLFQTLEKQGVMAVGGRDFNVGVPGFIFGGGISYLSAPGGWGIDNLLSVDLVLANGHTVTANKTSHPDLFKALPGGGAHNFGIATSLTLRLYPYTGMWGGVHAVAESYFDDVFNEYDRYSHGLIKNGKAHLIMDFTWRDNEPIVGLSMGYPEAVDNPPIFDGLRLLPSLFSTLRIDDCSSLATEVAEVTDSRGKRNTYWTLAIEYDIELLKSVYQLWVRTTKPHASRFQMTFDINHITPAMRIKAAREGRGNMYGLEGANEPLTNIMLAIVWENEADDKEVTALLKSLGTEIEALAGQYGKFVPFRYMNYANEEQDVVASFGEESVSFLKQVASRYDPEGIFQTLQPGGFKLD</sequence>
<keyword evidence="7" id="KW-1185">Reference proteome</keyword>
<organism evidence="6 7">
    <name type="scientific">Fusarium vanettenii (strain ATCC MYA-4622 / CBS 123669 / FGSC 9596 / NRRL 45880 / 77-13-4)</name>
    <name type="common">Fusarium solani subsp. pisi</name>
    <dbReference type="NCBI Taxonomy" id="660122"/>
    <lineage>
        <taxon>Eukaryota</taxon>
        <taxon>Fungi</taxon>
        <taxon>Dikarya</taxon>
        <taxon>Ascomycota</taxon>
        <taxon>Pezizomycotina</taxon>
        <taxon>Sordariomycetes</taxon>
        <taxon>Hypocreomycetidae</taxon>
        <taxon>Hypocreales</taxon>
        <taxon>Nectriaceae</taxon>
        <taxon>Fusarium</taxon>
        <taxon>Fusarium solani species complex</taxon>
        <taxon>Fusarium vanettenii</taxon>
    </lineage>
</organism>
<dbReference type="RefSeq" id="XP_003047015.1">
    <property type="nucleotide sequence ID" value="XM_003046969.1"/>
</dbReference>
<dbReference type="OMA" id="QIDHIFA"/>
<proteinExistence type="inferred from homology"/>
<dbReference type="VEuPathDB" id="FungiDB:NECHADRAFT_83233"/>
<dbReference type="InterPro" id="IPR036318">
    <property type="entry name" value="FAD-bd_PCMH-like_sf"/>
</dbReference>